<keyword evidence="3" id="KW-0547">Nucleotide-binding</keyword>
<dbReference type="GO" id="GO:0006310">
    <property type="term" value="P:DNA recombination"/>
    <property type="evidence" value="ECO:0007669"/>
    <property type="project" value="UniProtKB-KW"/>
</dbReference>
<dbReference type="eggNOG" id="COG0468">
    <property type="taxonomic scope" value="Bacteria"/>
</dbReference>
<accession>B9L413</accession>
<dbReference type="Gene3D" id="3.40.50.300">
    <property type="entry name" value="P-loop containing nucleotide triphosphate hydrolases"/>
    <property type="match status" value="1"/>
</dbReference>
<dbReference type="GO" id="GO:0003697">
    <property type="term" value="F:single-stranded DNA binding"/>
    <property type="evidence" value="ECO:0007669"/>
    <property type="project" value="InterPro"/>
</dbReference>
<dbReference type="EMBL" id="CP001276">
    <property type="protein sequence ID" value="ACM07232.1"/>
    <property type="molecule type" value="Genomic_DNA"/>
</dbReference>
<proteinExistence type="inferred from homology"/>
<comment type="similarity">
    <text evidence="1">Belongs to the RecA family.</text>
</comment>
<dbReference type="PANTHER" id="PTHR45900">
    <property type="entry name" value="RECA"/>
    <property type="match status" value="1"/>
</dbReference>
<evidence type="ECO:0000256" key="5">
    <source>
        <dbReference type="ARBA" id="ARBA00023172"/>
    </source>
</evidence>
<evidence type="ECO:0000313" key="9">
    <source>
        <dbReference type="Proteomes" id="UP000000447"/>
    </source>
</evidence>
<organism evidence="8 9">
    <name type="scientific">Thermomicrobium roseum (strain ATCC 27502 / DSM 5159 / P-2)</name>
    <dbReference type="NCBI Taxonomy" id="309801"/>
    <lineage>
        <taxon>Bacteria</taxon>
        <taxon>Pseudomonadati</taxon>
        <taxon>Thermomicrobiota</taxon>
        <taxon>Thermomicrobia</taxon>
        <taxon>Thermomicrobiales</taxon>
        <taxon>Thermomicrobiaceae</taxon>
        <taxon>Thermomicrobium</taxon>
    </lineage>
</organism>
<evidence type="ECO:0000313" key="8">
    <source>
        <dbReference type="EMBL" id="ACM07232.1"/>
    </source>
</evidence>
<sequence length="357" mass="38781">MPVSRSAGQGVSTRRSEASSVPEVAHAGGADDPRRERIAWLRQLIAERFGSHVLLDPACLAFSAAPVRSAMPPSSTTSPRFLSTDLLGLDLALGGGLPRGRLIELAGPTYSGKRTLAGWFVRSVQRAGGWVAYLDAAHSVDFDRLHHWGVAVLDLLVALPQSVTEALELARLLVLSGALDLVVLDLPPHLALRSALDRGLRQLRPLLRGLPTAFVVVRDRVDTPALATAQVRLRLEPLTQLVRPGPLAAQALPEGLRVHVRIERGPLWPPRDPPVPIELCLREGVRVALERIDLGLALGVIRLHSLGLVFAETVLGRTRERAAVRLQSDPSLWSQLEEEIRVRWLSGDRSLAAPTAR</sequence>
<dbReference type="Proteomes" id="UP000000447">
    <property type="component" value="Plasmid unnamed"/>
</dbReference>
<dbReference type="InterPro" id="IPR027417">
    <property type="entry name" value="P-loop_NTPase"/>
</dbReference>
<dbReference type="InterPro" id="IPR049428">
    <property type="entry name" value="RecA-like_N"/>
</dbReference>
<keyword evidence="5" id="KW-0233">DNA recombination</keyword>
<dbReference type="GO" id="GO:0005524">
    <property type="term" value="F:ATP binding"/>
    <property type="evidence" value="ECO:0007669"/>
    <property type="project" value="UniProtKB-KW"/>
</dbReference>
<geneLocation type="plasmid" evidence="9">
    <name>Tros</name>
</geneLocation>
<dbReference type="RefSeq" id="WP_012643219.1">
    <property type="nucleotide sequence ID" value="NC_011961.1"/>
</dbReference>
<feature type="domain" description="RecA-like N-terminal" evidence="7">
    <location>
        <begin position="82"/>
        <end position="191"/>
    </location>
</feature>
<evidence type="ECO:0000256" key="3">
    <source>
        <dbReference type="ARBA" id="ARBA00022741"/>
    </source>
</evidence>
<dbReference type="AlphaFoldDB" id="B9L413"/>
<keyword evidence="4" id="KW-0067">ATP-binding</keyword>
<dbReference type="GO" id="GO:0006281">
    <property type="term" value="P:DNA repair"/>
    <property type="evidence" value="ECO:0007669"/>
    <property type="project" value="InterPro"/>
</dbReference>
<feature type="compositionally biased region" description="Polar residues" evidence="6">
    <location>
        <begin position="1"/>
        <end position="13"/>
    </location>
</feature>
<keyword evidence="8" id="KW-0614">Plasmid</keyword>
<evidence type="ECO:0000256" key="1">
    <source>
        <dbReference type="ARBA" id="ARBA00009391"/>
    </source>
</evidence>
<protein>
    <recommendedName>
        <fullName evidence="2">Protein RecA</fullName>
    </recommendedName>
</protein>
<reference evidence="8 9" key="1">
    <citation type="journal article" date="2009" name="PLoS ONE">
        <title>Complete genome sequence of the aerobic CO-oxidizing thermophile Thermomicrobium roseum.</title>
        <authorList>
            <person name="Wu D."/>
            <person name="Raymond J."/>
            <person name="Wu M."/>
            <person name="Chatterji S."/>
            <person name="Ren Q."/>
            <person name="Graham J.E."/>
            <person name="Bryant D.A."/>
            <person name="Robb F."/>
            <person name="Colman A."/>
            <person name="Tallon L.J."/>
            <person name="Badger J.H."/>
            <person name="Madupu R."/>
            <person name="Ward N.L."/>
            <person name="Eisen J.A."/>
        </authorList>
    </citation>
    <scope>NUCLEOTIDE SEQUENCE [LARGE SCALE GENOMIC DNA]</scope>
    <source>
        <strain evidence="9">ATCC 27502 / DSM 5159 / P-2</strain>
        <plasmid evidence="8">unnamed</plasmid>
    </source>
</reference>
<dbReference type="PANTHER" id="PTHR45900:SF1">
    <property type="entry name" value="MITOCHONDRIAL DNA REPAIR PROTEIN RECA HOMOLOG-RELATED"/>
    <property type="match status" value="1"/>
</dbReference>
<dbReference type="GO" id="GO:0005829">
    <property type="term" value="C:cytosol"/>
    <property type="evidence" value="ECO:0007669"/>
    <property type="project" value="TreeGrafter"/>
</dbReference>
<gene>
    <name evidence="8" type="primary">recA</name>
    <name evidence="8" type="ordered locus">trd_A0527</name>
</gene>
<name>B9L413_THERP</name>
<dbReference type="SUPFAM" id="SSF52540">
    <property type="entry name" value="P-loop containing nucleoside triphosphate hydrolases"/>
    <property type="match status" value="1"/>
</dbReference>
<dbReference type="KEGG" id="tro:trd_A0527"/>
<dbReference type="Pfam" id="PF00154">
    <property type="entry name" value="RecA_N"/>
    <property type="match status" value="1"/>
</dbReference>
<dbReference type="PRINTS" id="PR00142">
    <property type="entry name" value="RECA"/>
</dbReference>
<evidence type="ECO:0000256" key="6">
    <source>
        <dbReference type="SAM" id="MobiDB-lite"/>
    </source>
</evidence>
<dbReference type="InterPro" id="IPR013765">
    <property type="entry name" value="DNA_recomb/repair_RecA"/>
</dbReference>
<keyword evidence="9" id="KW-1185">Reference proteome</keyword>
<dbReference type="HOGENOM" id="CLU_775988_0_0_0"/>
<evidence type="ECO:0000256" key="4">
    <source>
        <dbReference type="ARBA" id="ARBA00022840"/>
    </source>
</evidence>
<feature type="region of interest" description="Disordered" evidence="6">
    <location>
        <begin position="1"/>
        <end position="30"/>
    </location>
</feature>
<evidence type="ECO:0000256" key="2">
    <source>
        <dbReference type="ARBA" id="ARBA00015553"/>
    </source>
</evidence>
<evidence type="ECO:0000259" key="7">
    <source>
        <dbReference type="Pfam" id="PF00154"/>
    </source>
</evidence>